<feature type="chain" id="PRO_5042678251" evidence="1">
    <location>
        <begin position="27"/>
        <end position="403"/>
    </location>
</feature>
<reference evidence="3 5" key="1">
    <citation type="submission" date="2015-02" db="EMBL/GenBank/DDBJ databases">
        <title>Genome Sequencing of Rickettsiales.</title>
        <authorList>
            <person name="Daugherty S.C."/>
            <person name="Su Q."/>
            <person name="Abolude K."/>
            <person name="Beier-Sexton M."/>
            <person name="Carlyon J.A."/>
            <person name="Carter R."/>
            <person name="Day N.P."/>
            <person name="Dumler S.J."/>
            <person name="Dyachenko V."/>
            <person name="Godinez A."/>
            <person name="Kurtti T.J."/>
            <person name="Lichay M."/>
            <person name="Mullins K.E."/>
            <person name="Ott S."/>
            <person name="Pappas-Brown V."/>
            <person name="Paris D.H."/>
            <person name="Patel P."/>
            <person name="Richards A.L."/>
            <person name="Sadzewicz L."/>
            <person name="Sears K."/>
            <person name="Seidman D."/>
            <person name="Sengamalay N."/>
            <person name="Stenos J."/>
            <person name="Tallon L.J."/>
            <person name="Vincent G."/>
            <person name="Fraser C.M."/>
            <person name="Munderloh U."/>
            <person name="Dunning-Hotopp J.C."/>
        </authorList>
    </citation>
    <scope>NUCLEOTIDE SEQUENCE [LARGE SCALE GENOMIC DNA]</scope>
    <source>
        <strain evidence="3 5">Gilliam</strain>
    </source>
</reference>
<dbReference type="SUPFAM" id="SSF56601">
    <property type="entry name" value="beta-lactamase/transpeptidase-like"/>
    <property type="match status" value="1"/>
</dbReference>
<reference evidence="4" key="2">
    <citation type="submission" date="2018-03" db="EMBL/GenBank/DDBJ databases">
        <authorList>
            <person name="Keele B.F."/>
        </authorList>
    </citation>
    <scope>NUCLEOTIDE SEQUENCE [LARGE SCALE GENOMIC DNA]</scope>
    <source>
        <strain evidence="4">Gilliam</strain>
    </source>
</reference>
<gene>
    <name evidence="4" type="primary">PBP4</name>
    <name evidence="4" type="ORF">GILLIAM_01227</name>
    <name evidence="3" type="ORF">OTSGILL_0969</name>
</gene>
<dbReference type="Proteomes" id="UP000033769">
    <property type="component" value="Unassembled WGS sequence"/>
</dbReference>
<feature type="signal peptide" evidence="1">
    <location>
        <begin position="1"/>
        <end position="26"/>
    </location>
</feature>
<reference evidence="6" key="3">
    <citation type="submission" date="2018-03" db="EMBL/GenBank/DDBJ databases">
        <authorList>
            <person name="Batty M. E."/>
            <person name="Batty M E."/>
        </authorList>
    </citation>
    <scope>NUCLEOTIDE SEQUENCE [LARGE SCALE GENOMIC DNA]</scope>
    <source>
        <strain evidence="6">Gilliam</strain>
    </source>
</reference>
<dbReference type="Gene3D" id="3.40.710.10">
    <property type="entry name" value="DD-peptidase/beta-lactamase superfamily"/>
    <property type="match status" value="1"/>
</dbReference>
<dbReference type="InterPro" id="IPR001466">
    <property type="entry name" value="Beta-lactam-related"/>
</dbReference>
<evidence type="ECO:0000313" key="3">
    <source>
        <dbReference type="EMBL" id="KJV53148.1"/>
    </source>
</evidence>
<dbReference type="PANTHER" id="PTHR46825">
    <property type="entry name" value="D-ALANYL-D-ALANINE-CARBOXYPEPTIDASE/ENDOPEPTIDASE AMPH"/>
    <property type="match status" value="1"/>
</dbReference>
<evidence type="ECO:0000313" key="6">
    <source>
        <dbReference type="Proteomes" id="UP000244959"/>
    </source>
</evidence>
<name>A0A0F3MBK8_ORITS</name>
<evidence type="ECO:0000313" key="5">
    <source>
        <dbReference type="Proteomes" id="UP000033769"/>
    </source>
</evidence>
<keyword evidence="1" id="KW-0732">Signal</keyword>
<dbReference type="Pfam" id="PF00144">
    <property type="entry name" value="Beta-lactamase"/>
    <property type="match status" value="1"/>
</dbReference>
<protein>
    <submittedName>
        <fullName evidence="3">Beta-lactamase family protein</fullName>
    </submittedName>
    <submittedName>
        <fullName evidence="4">Penicillin-binding protein 4</fullName>
    </submittedName>
</protein>
<keyword evidence="6" id="KW-1185">Reference proteome</keyword>
<proteinExistence type="predicted"/>
<dbReference type="PANTHER" id="PTHR46825:SF9">
    <property type="entry name" value="BETA-LACTAMASE-RELATED DOMAIN-CONTAINING PROTEIN"/>
    <property type="match status" value="1"/>
</dbReference>
<dbReference type="AlphaFoldDB" id="A0A0F3MBK8"/>
<dbReference type="InterPro" id="IPR050491">
    <property type="entry name" value="AmpC-like"/>
</dbReference>
<dbReference type="InterPro" id="IPR012338">
    <property type="entry name" value="Beta-lactam/transpept-like"/>
</dbReference>
<evidence type="ECO:0000259" key="2">
    <source>
        <dbReference type="Pfam" id="PF00144"/>
    </source>
</evidence>
<dbReference type="Proteomes" id="UP000244959">
    <property type="component" value="Chromosome I"/>
</dbReference>
<sequence length="403" mass="45604">MKVMKITKFYILLVLILLLIPSASFAKSNKTMSKDISNYLKNMNINASYYIATDKNKIIARGAVGHFDCSTKQHKIKYDVLMPIASVTKSMTAVAIMILHEQGKLKLDDCIAKHIPENYWLNGKIPAWSNTVSIHQLLSHTSGIVDPKGINSSDVSKKLFRPEMSDMEIKQIILNSIVDQQLQSVGQYHYSNIGYFILGLIIENVSKQELKDFFAENLFKPLKMNNTYLLTFQEGFKIQMLGSKKIPDTCVFQRDMNQKDISLVKLQSRVLATFSAGGVISNVHDLHKWNLALHNMQIISKDSYIKMTTSHAVINDTDENELFTESYYGYGLKIGLLANGKKVYGHNGNYCARSELWYVPSKSVSIAMLSNVFIPKLLINDPAAEQFNVQSLLNYVITRLYSC</sequence>
<accession>A0A0F3MBK8</accession>
<dbReference type="EMBL" id="LS398551">
    <property type="protein sequence ID" value="SPR06424.1"/>
    <property type="molecule type" value="Genomic_DNA"/>
</dbReference>
<evidence type="ECO:0000256" key="1">
    <source>
        <dbReference type="SAM" id="SignalP"/>
    </source>
</evidence>
<feature type="domain" description="Beta-lactamase-related" evidence="2">
    <location>
        <begin position="41"/>
        <end position="375"/>
    </location>
</feature>
<evidence type="ECO:0000313" key="4">
    <source>
        <dbReference type="EMBL" id="SPR06424.1"/>
    </source>
</evidence>
<organism evidence="3 5">
    <name type="scientific">Orientia tsutsugamushi str. Gilliam</name>
    <dbReference type="NCBI Taxonomy" id="1359184"/>
    <lineage>
        <taxon>Bacteria</taxon>
        <taxon>Pseudomonadati</taxon>
        <taxon>Pseudomonadota</taxon>
        <taxon>Alphaproteobacteria</taxon>
        <taxon>Rickettsiales</taxon>
        <taxon>Rickettsiaceae</taxon>
        <taxon>Rickettsieae</taxon>
        <taxon>Orientia</taxon>
    </lineage>
</organism>
<dbReference type="PATRIC" id="fig|1359184.3.peg.214"/>
<dbReference type="EMBL" id="LANO01000011">
    <property type="protein sequence ID" value="KJV53148.1"/>
    <property type="molecule type" value="Genomic_DNA"/>
</dbReference>